<reference evidence="3 4" key="1">
    <citation type="submission" date="2019-03" db="EMBL/GenBank/DDBJ databases">
        <title>Single cell metagenomics reveals metabolic interactions within the superorganism composed of flagellate Streblomastix strix and complex community of Bacteroidetes bacteria on its surface.</title>
        <authorList>
            <person name="Treitli S.C."/>
            <person name="Kolisko M."/>
            <person name="Husnik F."/>
            <person name="Keeling P."/>
            <person name="Hampl V."/>
        </authorList>
    </citation>
    <scope>NUCLEOTIDE SEQUENCE [LARGE SCALE GENOMIC DNA]</scope>
    <source>
        <strain evidence="3">ST1C</strain>
    </source>
</reference>
<dbReference type="AlphaFoldDB" id="A0A5J4WIJ7"/>
<evidence type="ECO:0000256" key="1">
    <source>
        <dbReference type="SAM" id="Coils"/>
    </source>
</evidence>
<feature type="region of interest" description="Disordered" evidence="2">
    <location>
        <begin position="355"/>
        <end position="383"/>
    </location>
</feature>
<dbReference type="Gene3D" id="1.25.10.10">
    <property type="entry name" value="Leucine-rich Repeat Variant"/>
    <property type="match status" value="2"/>
</dbReference>
<accession>A0A5J4WIJ7</accession>
<organism evidence="3 4">
    <name type="scientific">Streblomastix strix</name>
    <dbReference type="NCBI Taxonomy" id="222440"/>
    <lineage>
        <taxon>Eukaryota</taxon>
        <taxon>Metamonada</taxon>
        <taxon>Preaxostyla</taxon>
        <taxon>Oxymonadida</taxon>
        <taxon>Streblomastigidae</taxon>
        <taxon>Streblomastix</taxon>
    </lineage>
</organism>
<dbReference type="SUPFAM" id="SSF48371">
    <property type="entry name" value="ARM repeat"/>
    <property type="match status" value="1"/>
</dbReference>
<feature type="compositionally biased region" description="Basic residues" evidence="2">
    <location>
        <begin position="15"/>
        <end position="26"/>
    </location>
</feature>
<dbReference type="EMBL" id="SNRW01002020">
    <property type="protein sequence ID" value="KAA6394169.1"/>
    <property type="molecule type" value="Genomic_DNA"/>
</dbReference>
<name>A0A5J4WIJ7_9EUKA</name>
<sequence length="383" mass="44449">MKELKQEENVNNKEKMKKKIKRKGKTKDKENQKENLNQKEKEQNKPISDEDDFLVDSEWIQSDIFVNVNENEKDRNIEGLERKEEIGQATNTQLRYNPIMDEYENEQEYEAEIALQKEKLQKCIDNLDTNVNQIKRVHIGALHQIAFHGSDSHRRILADNGAIQIFIKLLDSNQDEIIGPSVSNILSILREGAQRTPATATHPYWEAIETSNGLKKLWNRAVLCVGRLFRSLAVPKRYKECIQVVKELTLDHNDWMANAAIITVGNLAVSQENHEEILKDDFISKVIELLKHRSEELVGNAVHILFQFADRGTQETRELIPLWLHYGRFVYRNPTYRAGTVREFRHTKVHYKDTRCDRSSTTGDRRRDQKVSLGGAAADAMRY</sequence>
<gene>
    <name evidence="3" type="ORF">EZS28_010303</name>
</gene>
<dbReference type="InterPro" id="IPR016024">
    <property type="entry name" value="ARM-type_fold"/>
</dbReference>
<feature type="compositionally biased region" description="Basic and acidic residues" evidence="2">
    <location>
        <begin position="1"/>
        <end position="14"/>
    </location>
</feature>
<evidence type="ECO:0000313" key="3">
    <source>
        <dbReference type="EMBL" id="KAA6394169.1"/>
    </source>
</evidence>
<feature type="compositionally biased region" description="Basic and acidic residues" evidence="2">
    <location>
        <begin position="27"/>
        <end position="48"/>
    </location>
</feature>
<dbReference type="Proteomes" id="UP000324800">
    <property type="component" value="Unassembled WGS sequence"/>
</dbReference>
<dbReference type="InterPro" id="IPR011989">
    <property type="entry name" value="ARM-like"/>
</dbReference>
<feature type="compositionally biased region" description="Basic and acidic residues" evidence="2">
    <location>
        <begin position="355"/>
        <end position="370"/>
    </location>
</feature>
<comment type="caution">
    <text evidence="3">The sequence shown here is derived from an EMBL/GenBank/DDBJ whole genome shotgun (WGS) entry which is preliminary data.</text>
</comment>
<protein>
    <submittedName>
        <fullName evidence="3">Uncharacterized protein</fullName>
    </submittedName>
</protein>
<feature type="coiled-coil region" evidence="1">
    <location>
        <begin position="106"/>
        <end position="137"/>
    </location>
</feature>
<evidence type="ECO:0000256" key="2">
    <source>
        <dbReference type="SAM" id="MobiDB-lite"/>
    </source>
</evidence>
<evidence type="ECO:0000313" key="4">
    <source>
        <dbReference type="Proteomes" id="UP000324800"/>
    </source>
</evidence>
<proteinExistence type="predicted"/>
<feature type="region of interest" description="Disordered" evidence="2">
    <location>
        <begin position="1"/>
        <end position="52"/>
    </location>
</feature>
<keyword evidence="1" id="KW-0175">Coiled coil</keyword>